<comment type="caution">
    <text evidence="2">The sequence shown here is derived from an EMBL/GenBank/DDBJ whole genome shotgun (WGS) entry which is preliminary data.</text>
</comment>
<gene>
    <name evidence="2" type="ORF">Voc01_036120</name>
</gene>
<evidence type="ECO:0000313" key="3">
    <source>
        <dbReference type="Proteomes" id="UP000635606"/>
    </source>
</evidence>
<dbReference type="EMBL" id="BOPH01000047">
    <property type="protein sequence ID" value="GIJ68695.1"/>
    <property type="molecule type" value="Genomic_DNA"/>
</dbReference>
<accession>A0A8J4EAU8</accession>
<feature type="region of interest" description="Disordered" evidence="1">
    <location>
        <begin position="61"/>
        <end position="158"/>
    </location>
</feature>
<proteinExistence type="predicted"/>
<organism evidence="2 3">
    <name type="scientific">Virgisporangium ochraceum</name>
    <dbReference type="NCBI Taxonomy" id="65505"/>
    <lineage>
        <taxon>Bacteria</taxon>
        <taxon>Bacillati</taxon>
        <taxon>Actinomycetota</taxon>
        <taxon>Actinomycetes</taxon>
        <taxon>Micromonosporales</taxon>
        <taxon>Micromonosporaceae</taxon>
        <taxon>Virgisporangium</taxon>
    </lineage>
</organism>
<dbReference type="AlphaFoldDB" id="A0A8J4EAU8"/>
<keyword evidence="3" id="KW-1185">Reference proteome</keyword>
<evidence type="ECO:0000256" key="1">
    <source>
        <dbReference type="SAM" id="MobiDB-lite"/>
    </source>
</evidence>
<evidence type="ECO:0000313" key="2">
    <source>
        <dbReference type="EMBL" id="GIJ68695.1"/>
    </source>
</evidence>
<name>A0A8J4EAU8_9ACTN</name>
<feature type="compositionally biased region" description="Pro residues" evidence="1">
    <location>
        <begin position="125"/>
        <end position="139"/>
    </location>
</feature>
<feature type="compositionally biased region" description="Low complexity" evidence="1">
    <location>
        <begin position="91"/>
        <end position="124"/>
    </location>
</feature>
<sequence>MAAENLSGFATGSAECCVCPVCKAIAAARDPNPNVAEKLATGAGDLASGVASFLRTMARAASDIGNPGTGGATGTTKASGTRETSTEDPWAAATRAAAEAEAAGTASPTAAAAPASTESPAPGAAVPPAPAATPDPPKPMAKKAVKPKAPTEPPAEEI</sequence>
<protein>
    <submittedName>
        <fullName evidence="2">Uncharacterized protein</fullName>
    </submittedName>
</protein>
<reference evidence="2" key="1">
    <citation type="submission" date="2021-01" db="EMBL/GenBank/DDBJ databases">
        <title>Whole genome shotgun sequence of Virgisporangium ochraceum NBRC 16418.</title>
        <authorList>
            <person name="Komaki H."/>
            <person name="Tamura T."/>
        </authorList>
    </citation>
    <scope>NUCLEOTIDE SEQUENCE</scope>
    <source>
        <strain evidence="2">NBRC 16418</strain>
    </source>
</reference>
<dbReference type="Proteomes" id="UP000635606">
    <property type="component" value="Unassembled WGS sequence"/>
</dbReference>